<dbReference type="AlphaFoldDB" id="A0A0K8VSD0"/>
<feature type="signal peptide" evidence="2">
    <location>
        <begin position="1"/>
        <end position="23"/>
    </location>
</feature>
<gene>
    <name evidence="3" type="ORF">c0_g1_i4</name>
</gene>
<name>A0A0K8VSD0_BACLA</name>
<feature type="compositionally biased region" description="Polar residues" evidence="1">
    <location>
        <begin position="103"/>
        <end position="113"/>
    </location>
</feature>
<accession>A0A0K8VSD0</accession>
<dbReference type="EMBL" id="GDHF01010518">
    <property type="protein sequence ID" value="JAI41796.1"/>
    <property type="molecule type" value="Transcribed_RNA"/>
</dbReference>
<organism evidence="3">
    <name type="scientific">Bactrocera latifrons</name>
    <name type="common">Malaysian fruit fly</name>
    <name type="synonym">Chaetodacus latifrons</name>
    <dbReference type="NCBI Taxonomy" id="174628"/>
    <lineage>
        <taxon>Eukaryota</taxon>
        <taxon>Metazoa</taxon>
        <taxon>Ecdysozoa</taxon>
        <taxon>Arthropoda</taxon>
        <taxon>Hexapoda</taxon>
        <taxon>Insecta</taxon>
        <taxon>Pterygota</taxon>
        <taxon>Neoptera</taxon>
        <taxon>Endopterygota</taxon>
        <taxon>Diptera</taxon>
        <taxon>Brachycera</taxon>
        <taxon>Muscomorpha</taxon>
        <taxon>Tephritoidea</taxon>
        <taxon>Tephritidae</taxon>
        <taxon>Bactrocera</taxon>
        <taxon>Bactrocera</taxon>
    </lineage>
</organism>
<feature type="non-terminal residue" evidence="3">
    <location>
        <position position="157"/>
    </location>
</feature>
<reference evidence="3" key="1">
    <citation type="submission" date="2015-06" db="EMBL/GenBank/DDBJ databases">
        <authorList>
            <person name="Hoefler B.C."/>
            <person name="Straight P.D."/>
        </authorList>
    </citation>
    <scope>NUCLEOTIDE SEQUENCE</scope>
</reference>
<protein>
    <submittedName>
        <fullName evidence="3">Uncharacterized protein</fullName>
    </submittedName>
</protein>
<feature type="chain" id="PRO_5005522455" evidence="2">
    <location>
        <begin position="24"/>
        <end position="157"/>
    </location>
</feature>
<sequence>QERVHVWIRCLWKFLFKFYCVYINLPPKGPPPFAFSSCHQTQHHYSVTPTRTYSSTHHHSHNHSHANKQIFPVDLHKMMDRIPSLSLSGISLAHPLSLSTTGQQLQNHLNSASAVTSSTSTGGHHHQHHHHHHHLGQLAAVVHQQQQQQLQQQQQQQ</sequence>
<evidence type="ECO:0000313" key="3">
    <source>
        <dbReference type="EMBL" id="JAI41796.1"/>
    </source>
</evidence>
<proteinExistence type="predicted"/>
<feature type="non-terminal residue" evidence="3">
    <location>
        <position position="1"/>
    </location>
</feature>
<keyword evidence="2" id="KW-0732">Signal</keyword>
<evidence type="ECO:0000256" key="2">
    <source>
        <dbReference type="SAM" id="SignalP"/>
    </source>
</evidence>
<evidence type="ECO:0000256" key="1">
    <source>
        <dbReference type="SAM" id="MobiDB-lite"/>
    </source>
</evidence>
<feature type="compositionally biased region" description="Basic residues" evidence="1">
    <location>
        <begin position="123"/>
        <end position="135"/>
    </location>
</feature>
<feature type="compositionally biased region" description="Low complexity" evidence="1">
    <location>
        <begin position="136"/>
        <end position="157"/>
    </location>
</feature>
<feature type="region of interest" description="Disordered" evidence="1">
    <location>
        <begin position="103"/>
        <end position="157"/>
    </location>
</feature>